<dbReference type="EMBL" id="JAUSVV010000020">
    <property type="protein sequence ID" value="MDQ0445103.1"/>
    <property type="molecule type" value="Genomic_DNA"/>
</dbReference>
<gene>
    <name evidence="2" type="ORF">QO016_004630</name>
</gene>
<evidence type="ECO:0000313" key="3">
    <source>
        <dbReference type="Proteomes" id="UP001236369"/>
    </source>
</evidence>
<keyword evidence="1" id="KW-0812">Transmembrane</keyword>
<keyword evidence="1" id="KW-1133">Transmembrane helix</keyword>
<sequence length="74" mass="7819">MSEPITDAARPSPRLSFARAAFRRFKDDAGGATALEYAMIGGLIFAVIAGSLKLYGSKLDGVYGQIGSTMAQVY</sequence>
<evidence type="ECO:0000313" key="2">
    <source>
        <dbReference type="EMBL" id="MDQ0445103.1"/>
    </source>
</evidence>
<dbReference type="Proteomes" id="UP001236369">
    <property type="component" value="Unassembled WGS sequence"/>
</dbReference>
<evidence type="ECO:0000256" key="1">
    <source>
        <dbReference type="SAM" id="Phobius"/>
    </source>
</evidence>
<dbReference type="RefSeq" id="WP_238253246.1">
    <property type="nucleotide sequence ID" value="NZ_BPQX01000072.1"/>
</dbReference>
<organism evidence="2 3">
    <name type="scientific">Methylobacterium persicinum</name>
    <dbReference type="NCBI Taxonomy" id="374426"/>
    <lineage>
        <taxon>Bacteria</taxon>
        <taxon>Pseudomonadati</taxon>
        <taxon>Pseudomonadota</taxon>
        <taxon>Alphaproteobacteria</taxon>
        <taxon>Hyphomicrobiales</taxon>
        <taxon>Methylobacteriaceae</taxon>
        <taxon>Methylobacterium</taxon>
    </lineage>
</organism>
<accession>A0ABU0HRZ3</accession>
<proteinExistence type="predicted"/>
<reference evidence="2 3" key="1">
    <citation type="submission" date="2023-07" db="EMBL/GenBank/DDBJ databases">
        <title>Genomic Encyclopedia of Type Strains, Phase IV (KMG-IV): sequencing the most valuable type-strain genomes for metagenomic binning, comparative biology and taxonomic classification.</title>
        <authorList>
            <person name="Goeker M."/>
        </authorList>
    </citation>
    <scope>NUCLEOTIDE SEQUENCE [LARGE SCALE GENOMIC DNA]</scope>
    <source>
        <strain evidence="2 3">DSM 19562</strain>
    </source>
</reference>
<keyword evidence="3" id="KW-1185">Reference proteome</keyword>
<protein>
    <submittedName>
        <fullName evidence="2">Flp pilus assembly pilin Flp</fullName>
    </submittedName>
</protein>
<comment type="caution">
    <text evidence="2">The sequence shown here is derived from an EMBL/GenBank/DDBJ whole genome shotgun (WGS) entry which is preliminary data.</text>
</comment>
<keyword evidence="1" id="KW-0472">Membrane</keyword>
<name>A0ABU0HRZ3_9HYPH</name>
<feature type="transmembrane region" description="Helical" evidence="1">
    <location>
        <begin position="34"/>
        <end position="55"/>
    </location>
</feature>